<dbReference type="GO" id="GO:0016491">
    <property type="term" value="F:oxidoreductase activity"/>
    <property type="evidence" value="ECO:0007669"/>
    <property type="project" value="UniProtKB-KW"/>
</dbReference>
<keyword evidence="1" id="KW-0560">Oxidoreductase</keyword>
<dbReference type="PRINTS" id="PR00080">
    <property type="entry name" value="SDRFAMILY"/>
</dbReference>
<dbReference type="SUPFAM" id="SSF51735">
    <property type="entry name" value="NAD(P)-binding Rossmann-fold domains"/>
    <property type="match status" value="1"/>
</dbReference>
<dbReference type="Gene3D" id="3.40.50.720">
    <property type="entry name" value="NAD(P)-binding Rossmann-like Domain"/>
    <property type="match status" value="1"/>
</dbReference>
<dbReference type="PROSITE" id="PS00061">
    <property type="entry name" value="ADH_SHORT"/>
    <property type="match status" value="1"/>
</dbReference>
<sequence length="283" mass="30748">MTKRFENKVAIVTGSSNGIGRAVAVLFASEGAKVTIHGRNEESIKETQKELHDAGVKESDVLVVRGDIREEKVQKSLVEETVAKFGKINILVNNAGGLPEMSPRHGFDQTNEEWDYTIDLNVKSVLNLTKLAISHLISAKGEIVNISSIASLPVSMASSPYYSAAKAALDQLTRALAARYIHNGVRVNSVNPGVVQTKIMAKQGISDELYNEINQKMLQNRHNIPAGIVGTPKNIADAVAFLADRDSSSYIVGHCLVIDGGTTLNVPLFNSFEPENYDYALKE</sequence>
<dbReference type="InterPro" id="IPR036291">
    <property type="entry name" value="NAD(P)-bd_dom_sf"/>
</dbReference>
<organism evidence="2 3">
    <name type="scientific">Caenorhabditis auriculariae</name>
    <dbReference type="NCBI Taxonomy" id="2777116"/>
    <lineage>
        <taxon>Eukaryota</taxon>
        <taxon>Metazoa</taxon>
        <taxon>Ecdysozoa</taxon>
        <taxon>Nematoda</taxon>
        <taxon>Chromadorea</taxon>
        <taxon>Rhabditida</taxon>
        <taxon>Rhabditina</taxon>
        <taxon>Rhabditomorpha</taxon>
        <taxon>Rhabditoidea</taxon>
        <taxon>Rhabditidae</taxon>
        <taxon>Peloderinae</taxon>
        <taxon>Caenorhabditis</taxon>
    </lineage>
</organism>
<dbReference type="AlphaFoldDB" id="A0A8S1H7E4"/>
<dbReference type="Proteomes" id="UP000835052">
    <property type="component" value="Unassembled WGS sequence"/>
</dbReference>
<dbReference type="PANTHER" id="PTHR44115:SF4">
    <property type="entry name" value="OXIDOREDUCTASE"/>
    <property type="match status" value="1"/>
</dbReference>
<name>A0A8S1H7E4_9PELO</name>
<accession>A0A8S1H7E4</accession>
<gene>
    <name evidence="2" type="ORF">CAUJ_LOCUS7618</name>
</gene>
<dbReference type="Pfam" id="PF13561">
    <property type="entry name" value="adh_short_C2"/>
    <property type="match status" value="1"/>
</dbReference>
<dbReference type="InterPro" id="IPR002347">
    <property type="entry name" value="SDR_fam"/>
</dbReference>
<evidence type="ECO:0000256" key="1">
    <source>
        <dbReference type="ARBA" id="ARBA00023002"/>
    </source>
</evidence>
<dbReference type="PRINTS" id="PR00081">
    <property type="entry name" value="GDHRDH"/>
</dbReference>
<dbReference type="EMBL" id="CAJGYM010000022">
    <property type="protein sequence ID" value="CAD6191699.1"/>
    <property type="molecule type" value="Genomic_DNA"/>
</dbReference>
<evidence type="ECO:0000313" key="2">
    <source>
        <dbReference type="EMBL" id="CAD6191699.1"/>
    </source>
</evidence>
<dbReference type="InterPro" id="IPR020904">
    <property type="entry name" value="Sc_DH/Rdtase_CS"/>
</dbReference>
<protein>
    <submittedName>
        <fullName evidence="2">Uncharacterized protein</fullName>
    </submittedName>
</protein>
<keyword evidence="3" id="KW-1185">Reference proteome</keyword>
<dbReference type="FunFam" id="3.40.50.720:FF:000084">
    <property type="entry name" value="Short-chain dehydrogenase reductase"/>
    <property type="match status" value="1"/>
</dbReference>
<proteinExistence type="predicted"/>
<evidence type="ECO:0000313" key="3">
    <source>
        <dbReference type="Proteomes" id="UP000835052"/>
    </source>
</evidence>
<reference evidence="2" key="1">
    <citation type="submission" date="2020-10" db="EMBL/GenBank/DDBJ databases">
        <authorList>
            <person name="Kikuchi T."/>
        </authorList>
    </citation>
    <scope>NUCLEOTIDE SEQUENCE</scope>
    <source>
        <strain evidence="2">NKZ352</strain>
    </source>
</reference>
<comment type="caution">
    <text evidence="2">The sequence shown here is derived from an EMBL/GenBank/DDBJ whole genome shotgun (WGS) entry which is preliminary data.</text>
</comment>
<dbReference type="PANTHER" id="PTHR44115">
    <property type="entry name" value="PROTEIN CBG09704"/>
    <property type="match status" value="1"/>
</dbReference>
<dbReference type="OrthoDB" id="47007at2759"/>